<dbReference type="RefSeq" id="WP_270879342.1">
    <property type="nucleotide sequence ID" value="NZ_JAQFVF010000023.1"/>
</dbReference>
<evidence type="ECO:0000256" key="2">
    <source>
        <dbReference type="ARBA" id="ARBA00023287"/>
    </source>
</evidence>
<name>A0ABW0KKH4_9BACL</name>
<evidence type="ECO:0000313" key="4">
    <source>
        <dbReference type="EMBL" id="MFC5453091.1"/>
    </source>
</evidence>
<reference evidence="5" key="1">
    <citation type="journal article" date="2019" name="Int. J. Syst. Evol. Microbiol.">
        <title>The Global Catalogue of Microorganisms (GCM) 10K type strain sequencing project: providing services to taxonomists for standard genome sequencing and annotation.</title>
        <authorList>
            <consortium name="The Broad Institute Genomics Platform"/>
            <consortium name="The Broad Institute Genome Sequencing Center for Infectious Disease"/>
            <person name="Wu L."/>
            <person name="Ma J."/>
        </authorList>
    </citation>
    <scope>NUCLEOTIDE SEQUENCE [LARGE SCALE GENOMIC DNA]</scope>
    <source>
        <strain evidence="5">KACC 11904</strain>
    </source>
</reference>
<comment type="caution">
    <text evidence="4">The sequence shown here is derived from an EMBL/GenBank/DDBJ whole genome shotgun (WGS) entry which is preliminary data.</text>
</comment>
<gene>
    <name evidence="4" type="ORF">ACFPOG_33285</name>
</gene>
<keyword evidence="3" id="KW-0472">Membrane</keyword>
<dbReference type="NCBIfam" id="TIGR02532">
    <property type="entry name" value="IV_pilin_GFxxxE"/>
    <property type="match status" value="1"/>
</dbReference>
<evidence type="ECO:0000256" key="1">
    <source>
        <dbReference type="ARBA" id="ARBA00004241"/>
    </source>
</evidence>
<keyword evidence="5" id="KW-1185">Reference proteome</keyword>
<accession>A0ABW0KKH4</accession>
<keyword evidence="2" id="KW-0178">Competence</keyword>
<evidence type="ECO:0000256" key="3">
    <source>
        <dbReference type="SAM" id="Phobius"/>
    </source>
</evidence>
<evidence type="ECO:0000313" key="5">
    <source>
        <dbReference type="Proteomes" id="UP001596044"/>
    </source>
</evidence>
<dbReference type="InterPro" id="IPR012902">
    <property type="entry name" value="N_methyl_site"/>
</dbReference>
<dbReference type="Pfam" id="PF07963">
    <property type="entry name" value="N_methyl"/>
    <property type="match status" value="1"/>
</dbReference>
<dbReference type="PROSITE" id="PS00409">
    <property type="entry name" value="PROKAR_NTER_METHYL"/>
    <property type="match status" value="1"/>
</dbReference>
<dbReference type="Proteomes" id="UP001596044">
    <property type="component" value="Unassembled WGS sequence"/>
</dbReference>
<keyword evidence="3" id="KW-1133">Transmembrane helix</keyword>
<proteinExistence type="predicted"/>
<comment type="subcellular location">
    <subcellularLocation>
        <location evidence="1">Cell surface</location>
    </subcellularLocation>
</comment>
<protein>
    <submittedName>
        <fullName evidence="4">Type II secretion system protein J</fullName>
    </submittedName>
</protein>
<feature type="transmembrane region" description="Helical" evidence="3">
    <location>
        <begin position="12"/>
        <end position="34"/>
    </location>
</feature>
<keyword evidence="3" id="KW-0812">Transmembrane</keyword>
<sequence length="171" mass="19130">MKNGKSREAGFTLIEVLASVVILSIVSIAMFAFFNNAMSYNKGNQNKTVMINLARNTLFYMEKQSFDELDTYFGSHDQITLDDCDSNMGCSLGNALPSMKSSIYNVFHAEINGIKYISTVTYQRSLVDGDGKWTYLLPIKVTVKEEDAPSSKNGKRYEADVEGYVVDEAIR</sequence>
<dbReference type="EMBL" id="JBHSMJ010000065">
    <property type="protein sequence ID" value="MFC5453091.1"/>
    <property type="molecule type" value="Genomic_DNA"/>
</dbReference>
<organism evidence="4 5">
    <name type="scientific">Paenibacillus aestuarii</name>
    <dbReference type="NCBI Taxonomy" id="516965"/>
    <lineage>
        <taxon>Bacteria</taxon>
        <taxon>Bacillati</taxon>
        <taxon>Bacillota</taxon>
        <taxon>Bacilli</taxon>
        <taxon>Bacillales</taxon>
        <taxon>Paenibacillaceae</taxon>
        <taxon>Paenibacillus</taxon>
    </lineage>
</organism>